<name>B9LQI8_HALLT</name>
<reference evidence="1 2" key="1">
    <citation type="journal article" date="2016" name="Stand. Genomic Sci.">
        <title>Complete genome sequence of the Antarctic Halorubrum lacusprofundi type strain ACAM 34.</title>
        <authorList>
            <person name="Anderson I.J."/>
            <person name="DasSarma P."/>
            <person name="Lucas S."/>
            <person name="Copeland A."/>
            <person name="Lapidus A."/>
            <person name="Del Rio T.G."/>
            <person name="Tice H."/>
            <person name="Dalin E."/>
            <person name="Bruce D.C."/>
            <person name="Goodwin L."/>
            <person name="Pitluck S."/>
            <person name="Sims D."/>
            <person name="Brettin T.S."/>
            <person name="Detter J.C."/>
            <person name="Han C.S."/>
            <person name="Larimer F."/>
            <person name="Hauser L."/>
            <person name="Land M."/>
            <person name="Ivanova N."/>
            <person name="Richardson P."/>
            <person name="Cavicchioli R."/>
            <person name="DasSarma S."/>
            <person name="Woese C.R."/>
            <person name="Kyrpides N.C."/>
        </authorList>
    </citation>
    <scope>NUCLEOTIDE SEQUENCE [LARGE SCALE GENOMIC DNA]</scope>
    <source>
        <strain evidence="2">ATCC 49239 / DSM 5036 / JCM 8891 / ACAM 34</strain>
    </source>
</reference>
<evidence type="ECO:0000313" key="2">
    <source>
        <dbReference type="Proteomes" id="UP000000740"/>
    </source>
</evidence>
<evidence type="ECO:0008006" key="3">
    <source>
        <dbReference type="Google" id="ProtNLM"/>
    </source>
</evidence>
<gene>
    <name evidence="1" type="ordered locus">Hlac_2031</name>
</gene>
<dbReference type="RefSeq" id="WP_015910734.1">
    <property type="nucleotide sequence ID" value="NC_012029.1"/>
</dbReference>
<evidence type="ECO:0000313" key="1">
    <source>
        <dbReference type="EMBL" id="ACM57609.1"/>
    </source>
</evidence>
<dbReference type="EMBL" id="CP001365">
    <property type="protein sequence ID" value="ACM57609.1"/>
    <property type="molecule type" value="Genomic_DNA"/>
</dbReference>
<dbReference type="KEGG" id="hla:Hlac_2031"/>
<proteinExistence type="predicted"/>
<dbReference type="Proteomes" id="UP000000740">
    <property type="component" value="Chromosome 1"/>
</dbReference>
<sequence>MTMKNYENGGQVSENWDTVFKSLSAEPRRQLLVSLLDAPPDQPVPLPESAAMPNCPPDPDVLCVELYHAHLPMLAEMGFITWETDPLVASRGPQFDEVAVVLDALHSMAASIPDSLVVGCQRLVQEQQDNIDF</sequence>
<protein>
    <recommendedName>
        <fullName evidence="3">Transcriptional regulator</fullName>
    </recommendedName>
</protein>
<dbReference type="GeneID" id="7402050"/>
<organism evidence="1 2">
    <name type="scientific">Halorubrum lacusprofundi (strain ATCC 49239 / DSM 5036 / JCM 8891 / ACAM 34)</name>
    <dbReference type="NCBI Taxonomy" id="416348"/>
    <lineage>
        <taxon>Archaea</taxon>
        <taxon>Methanobacteriati</taxon>
        <taxon>Methanobacteriota</taxon>
        <taxon>Stenosarchaea group</taxon>
        <taxon>Halobacteria</taxon>
        <taxon>Halobacteriales</taxon>
        <taxon>Haloferacaceae</taxon>
        <taxon>Halorubrum</taxon>
    </lineage>
</organism>
<accession>B9LQI8</accession>
<dbReference type="HOGENOM" id="CLU_131305_5_0_2"/>
<keyword evidence="2" id="KW-1185">Reference proteome</keyword>
<dbReference type="eggNOG" id="arCOG03828">
    <property type="taxonomic scope" value="Archaea"/>
</dbReference>
<dbReference type="AlphaFoldDB" id="B9LQI8"/>